<keyword evidence="9" id="KW-1185">Reference proteome</keyword>
<sequence>MQNPVWTLIAVFLPLSVVTIGGGQSALAEIQRQTVDVQHWMTSADFVDTFAISRMTPGPGSLIATLIGWKVAGLPGAIAATLALFGPTSFLIYAVAHLWTRYRGARWQVALETGLRPVAAGMILAATNVLIQSMSGGWLARGICLASAAALTFTRVNPVILLALGAATFAAIHPLL</sequence>
<evidence type="ECO:0000256" key="2">
    <source>
        <dbReference type="ARBA" id="ARBA00005262"/>
    </source>
</evidence>
<keyword evidence="6 7" id="KW-0472">Membrane</keyword>
<name>A0A1H9K373_9HYPH</name>
<evidence type="ECO:0000313" key="8">
    <source>
        <dbReference type="EMBL" id="SEQ93656.1"/>
    </source>
</evidence>
<dbReference type="GO" id="GO:0015109">
    <property type="term" value="F:chromate transmembrane transporter activity"/>
    <property type="evidence" value="ECO:0007669"/>
    <property type="project" value="InterPro"/>
</dbReference>
<dbReference type="Proteomes" id="UP000199647">
    <property type="component" value="Unassembled WGS sequence"/>
</dbReference>
<proteinExistence type="inferred from homology"/>
<comment type="similarity">
    <text evidence="2">Belongs to the chromate ion transporter (CHR) (TC 2.A.51) family.</text>
</comment>
<keyword evidence="3" id="KW-1003">Cell membrane</keyword>
<protein>
    <submittedName>
        <fullName evidence="8">Chromate transporter</fullName>
    </submittedName>
</protein>
<dbReference type="RefSeq" id="WP_092497132.1">
    <property type="nucleotide sequence ID" value="NZ_FOFG01000009.1"/>
</dbReference>
<keyword evidence="4 7" id="KW-0812">Transmembrane</keyword>
<evidence type="ECO:0000256" key="5">
    <source>
        <dbReference type="ARBA" id="ARBA00022989"/>
    </source>
</evidence>
<evidence type="ECO:0000313" key="9">
    <source>
        <dbReference type="Proteomes" id="UP000199647"/>
    </source>
</evidence>
<dbReference type="STRING" id="1855383.SAMN05216548_10966"/>
<dbReference type="Pfam" id="PF02417">
    <property type="entry name" value="Chromate_transp"/>
    <property type="match status" value="1"/>
</dbReference>
<dbReference type="PANTHER" id="PTHR43663:SF1">
    <property type="entry name" value="CHROMATE TRANSPORTER"/>
    <property type="match status" value="1"/>
</dbReference>
<feature type="transmembrane region" description="Helical" evidence="7">
    <location>
        <begin position="159"/>
        <end position="175"/>
    </location>
</feature>
<comment type="subcellular location">
    <subcellularLocation>
        <location evidence="1">Cell membrane</location>
        <topology evidence="1">Multi-pass membrane protein</topology>
    </subcellularLocation>
</comment>
<feature type="transmembrane region" description="Helical" evidence="7">
    <location>
        <begin position="76"/>
        <end position="96"/>
    </location>
</feature>
<evidence type="ECO:0000256" key="1">
    <source>
        <dbReference type="ARBA" id="ARBA00004651"/>
    </source>
</evidence>
<dbReference type="EMBL" id="FOFG01000009">
    <property type="protein sequence ID" value="SEQ93656.1"/>
    <property type="molecule type" value="Genomic_DNA"/>
</dbReference>
<keyword evidence="5 7" id="KW-1133">Transmembrane helix</keyword>
<accession>A0A1H9K373</accession>
<evidence type="ECO:0000256" key="3">
    <source>
        <dbReference type="ARBA" id="ARBA00022475"/>
    </source>
</evidence>
<evidence type="ECO:0000256" key="7">
    <source>
        <dbReference type="SAM" id="Phobius"/>
    </source>
</evidence>
<evidence type="ECO:0000256" key="4">
    <source>
        <dbReference type="ARBA" id="ARBA00022692"/>
    </source>
</evidence>
<dbReference type="AlphaFoldDB" id="A0A1H9K373"/>
<evidence type="ECO:0000256" key="6">
    <source>
        <dbReference type="ARBA" id="ARBA00023136"/>
    </source>
</evidence>
<dbReference type="GO" id="GO:0005886">
    <property type="term" value="C:plasma membrane"/>
    <property type="evidence" value="ECO:0007669"/>
    <property type="project" value="UniProtKB-SubCell"/>
</dbReference>
<dbReference type="InterPro" id="IPR003370">
    <property type="entry name" value="Chromate_transpt"/>
</dbReference>
<feature type="transmembrane region" description="Helical" evidence="7">
    <location>
        <begin position="117"/>
        <end position="139"/>
    </location>
</feature>
<reference evidence="8 9" key="1">
    <citation type="submission" date="2016-10" db="EMBL/GenBank/DDBJ databases">
        <authorList>
            <person name="de Groot N.N."/>
        </authorList>
    </citation>
    <scope>NUCLEOTIDE SEQUENCE [LARGE SCALE GENOMIC DNA]</scope>
    <source>
        <strain evidence="8 9">A52C2</strain>
    </source>
</reference>
<dbReference type="InterPro" id="IPR052518">
    <property type="entry name" value="CHR_Transporter"/>
</dbReference>
<dbReference type="PANTHER" id="PTHR43663">
    <property type="entry name" value="CHROMATE TRANSPORT PROTEIN-RELATED"/>
    <property type="match status" value="1"/>
</dbReference>
<gene>
    <name evidence="8" type="ORF">SAMN05216548_10966</name>
</gene>
<organism evidence="8 9">
    <name type="scientific">Faunimonas pinastri</name>
    <dbReference type="NCBI Taxonomy" id="1855383"/>
    <lineage>
        <taxon>Bacteria</taxon>
        <taxon>Pseudomonadati</taxon>
        <taxon>Pseudomonadota</taxon>
        <taxon>Alphaproteobacteria</taxon>
        <taxon>Hyphomicrobiales</taxon>
        <taxon>Afifellaceae</taxon>
        <taxon>Faunimonas</taxon>
    </lineage>
</organism>
<dbReference type="OrthoDB" id="556585at2"/>